<name>A0A7C5QR00_CALS0</name>
<dbReference type="Pfam" id="PF01266">
    <property type="entry name" value="DAO"/>
    <property type="match status" value="1"/>
</dbReference>
<evidence type="ECO:0000259" key="2">
    <source>
        <dbReference type="Pfam" id="PF01266"/>
    </source>
</evidence>
<accession>A0A7C5QR00</accession>
<dbReference type="PANTHER" id="PTHR13847">
    <property type="entry name" value="SARCOSINE DEHYDROGENASE-RELATED"/>
    <property type="match status" value="1"/>
</dbReference>
<dbReference type="EMBL" id="DRWN01000027">
    <property type="protein sequence ID" value="HHK68253.1"/>
    <property type="molecule type" value="Genomic_DNA"/>
</dbReference>
<feature type="domain" description="FAD dependent oxidoreductase" evidence="2">
    <location>
        <begin position="4"/>
        <end position="356"/>
    </location>
</feature>
<dbReference type="AlphaFoldDB" id="A0A7C5QR00"/>
<dbReference type="InterPro" id="IPR036188">
    <property type="entry name" value="FAD/NAD-bd_sf"/>
</dbReference>
<proteinExistence type="predicted"/>
<dbReference type="Gene3D" id="3.30.9.10">
    <property type="entry name" value="D-Amino Acid Oxidase, subunit A, domain 2"/>
    <property type="match status" value="1"/>
</dbReference>
<sequence length="392" mass="42915">MRFDVVVVGGGSTGSSIAYYLTARGAGRVALVEKDHVGWGQTGRSTAVVRLHYSTHEVAKMALVSWRVLKNMEKVVGGPSGFTACGFVILAGEEDYQGLKRNVEMQRELGINTRIMSPDELKQLEPRINVDGLHAAAYEPESGYADPVTTAQTFAKAAVNGGCSLMESCEVKGVRMAGNRVERLITTRGEIETDLVVNATGVWCNGFMEMFGAELPVKLMKEEIVVWSRPEGFRGPHLVVGDLPHNYYMRPFGDSQTYMGSINPDMSRQERHVSAFNLEEKVGIDTASRYGEAVSKRFPVMAEARLAGGWVGLYDVTPDWHPIIGFSKKVENLFNAVGLSGHGFKLCPAIGMLATDIILGSKTPLIDPEFFSEDRFGKGRLIGMTYKYGVIS</sequence>
<evidence type="ECO:0000313" key="3">
    <source>
        <dbReference type="EMBL" id="HHK68253.1"/>
    </source>
</evidence>
<organism evidence="3">
    <name type="scientific">Caldiarchaeum subterraneum</name>
    <dbReference type="NCBI Taxonomy" id="311458"/>
    <lineage>
        <taxon>Archaea</taxon>
        <taxon>Nitrososphaerota</taxon>
        <taxon>Candidatus Caldarchaeales</taxon>
        <taxon>Candidatus Caldarchaeaceae</taxon>
        <taxon>Candidatus Caldarchaeum</taxon>
    </lineage>
</organism>
<dbReference type="GO" id="GO:0016491">
    <property type="term" value="F:oxidoreductase activity"/>
    <property type="evidence" value="ECO:0007669"/>
    <property type="project" value="UniProtKB-KW"/>
</dbReference>
<comment type="caution">
    <text evidence="3">The sequence shown here is derived from an EMBL/GenBank/DDBJ whole genome shotgun (WGS) entry which is preliminary data.</text>
</comment>
<dbReference type="SUPFAM" id="SSF51905">
    <property type="entry name" value="FAD/NAD(P)-binding domain"/>
    <property type="match status" value="1"/>
</dbReference>
<keyword evidence="1" id="KW-0560">Oxidoreductase</keyword>
<protein>
    <submittedName>
        <fullName evidence="3">FAD-binding oxidoreductase</fullName>
    </submittedName>
</protein>
<evidence type="ECO:0000256" key="1">
    <source>
        <dbReference type="ARBA" id="ARBA00023002"/>
    </source>
</evidence>
<gene>
    <name evidence="3" type="ORF">ENM11_03745</name>
</gene>
<dbReference type="Gene3D" id="3.50.50.60">
    <property type="entry name" value="FAD/NAD(P)-binding domain"/>
    <property type="match status" value="1"/>
</dbReference>
<dbReference type="GO" id="GO:0005737">
    <property type="term" value="C:cytoplasm"/>
    <property type="evidence" value="ECO:0007669"/>
    <property type="project" value="TreeGrafter"/>
</dbReference>
<dbReference type="InterPro" id="IPR006076">
    <property type="entry name" value="FAD-dep_OxRdtase"/>
</dbReference>
<reference evidence="3" key="1">
    <citation type="journal article" date="2020" name="mSystems">
        <title>Genome- and Community-Level Interaction Insights into Carbon Utilization and Element Cycling Functions of Hydrothermarchaeota in Hydrothermal Sediment.</title>
        <authorList>
            <person name="Zhou Z."/>
            <person name="Liu Y."/>
            <person name="Xu W."/>
            <person name="Pan J."/>
            <person name="Luo Z.H."/>
            <person name="Li M."/>
        </authorList>
    </citation>
    <scope>NUCLEOTIDE SEQUENCE [LARGE SCALE GENOMIC DNA]</scope>
    <source>
        <strain evidence="3">SpSt-1056</strain>
    </source>
</reference>
<dbReference type="PANTHER" id="PTHR13847:SF287">
    <property type="entry name" value="FAD-DEPENDENT OXIDOREDUCTASE DOMAIN-CONTAINING PROTEIN 1"/>
    <property type="match status" value="1"/>
</dbReference>